<dbReference type="SUPFAM" id="SSF55874">
    <property type="entry name" value="ATPase domain of HSP90 chaperone/DNA topoisomerase II/histidine kinase"/>
    <property type="match status" value="1"/>
</dbReference>
<sequence length="332" mass="36998">MPFFLSLPFLLSEIWAAYKFIPFKKLINSFANKYNKCIILLLSSSLLCCYFGIRALGIKGVYTAVPLFFLAFILIAPGLLLIVKTNHLAEQETRRLARENHDYKKYIPALKAAFNNEENLPAENSGALRYELSLLLEEAHRNTARAALEAQAYPPTGLILLDILLEEKVRECREKQILFSGCVLESPRFLLGHPIGLQPLLAVIANLVDNAIRAVSHPCVKEKMIVLHFGQAAGRIYQITIADSGIPFTIRTLENLGAVGNTTGGSGYGIASIIETCQKVHASVKLTEYGEHVTGFSKKICISFSGQFRIEIISPRWKELRPKYGYITVTQP</sequence>
<keyword evidence="1" id="KW-0812">Transmembrane</keyword>
<name>A0A0W7TL36_9FIRM</name>
<keyword evidence="1" id="KW-0472">Membrane</keyword>
<evidence type="ECO:0000313" key="4">
    <source>
        <dbReference type="Proteomes" id="UP000053433"/>
    </source>
</evidence>
<dbReference type="Pfam" id="PF02518">
    <property type="entry name" value="HATPase_c"/>
    <property type="match status" value="1"/>
</dbReference>
<organism evidence="3 4">
    <name type="scientific">Ruthenibacterium lactatiformans</name>
    <dbReference type="NCBI Taxonomy" id="1550024"/>
    <lineage>
        <taxon>Bacteria</taxon>
        <taxon>Bacillati</taxon>
        <taxon>Bacillota</taxon>
        <taxon>Clostridia</taxon>
        <taxon>Eubacteriales</taxon>
        <taxon>Oscillospiraceae</taxon>
        <taxon>Ruthenibacterium</taxon>
    </lineage>
</organism>
<dbReference type="Proteomes" id="UP000053433">
    <property type="component" value="Unassembled WGS sequence"/>
</dbReference>
<feature type="transmembrane region" description="Helical" evidence="1">
    <location>
        <begin position="60"/>
        <end position="83"/>
    </location>
</feature>
<dbReference type="EMBL" id="LMUA01000067">
    <property type="protein sequence ID" value="KUE74561.1"/>
    <property type="molecule type" value="Genomic_DNA"/>
</dbReference>
<evidence type="ECO:0000313" key="3">
    <source>
        <dbReference type="EMBL" id="KUE74561.1"/>
    </source>
</evidence>
<keyword evidence="1" id="KW-1133">Transmembrane helix</keyword>
<evidence type="ECO:0000256" key="1">
    <source>
        <dbReference type="SAM" id="Phobius"/>
    </source>
</evidence>
<accession>A0A0W7TL36</accession>
<dbReference type="AlphaFoldDB" id="A0A0W7TL36"/>
<reference evidence="3 4" key="1">
    <citation type="submission" date="2015-10" db="EMBL/GenBank/DDBJ databases">
        <title>A novel member of the family Ruminococcaceae isolated from human faeces.</title>
        <authorList>
            <person name="Shkoporov A.N."/>
            <person name="Chaplin A.V."/>
            <person name="Motuzova O.V."/>
            <person name="Kafarskaia L.I."/>
            <person name="Efimov B.A."/>
        </authorList>
    </citation>
    <scope>NUCLEOTIDE SEQUENCE [LARGE SCALE GENOMIC DNA]</scope>
    <source>
        <strain evidence="3 4">668</strain>
    </source>
</reference>
<dbReference type="InterPro" id="IPR036890">
    <property type="entry name" value="HATPase_C_sf"/>
</dbReference>
<comment type="caution">
    <text evidence="3">The sequence shown here is derived from an EMBL/GenBank/DDBJ whole genome shotgun (WGS) entry which is preliminary data.</text>
</comment>
<feature type="transmembrane region" description="Helical" evidence="1">
    <location>
        <begin position="32"/>
        <end position="53"/>
    </location>
</feature>
<dbReference type="Gene3D" id="3.30.565.10">
    <property type="entry name" value="Histidine kinase-like ATPase, C-terminal domain"/>
    <property type="match status" value="1"/>
</dbReference>
<proteinExistence type="predicted"/>
<protein>
    <recommendedName>
        <fullName evidence="2">Histidine kinase/HSP90-like ATPase domain-containing protein</fullName>
    </recommendedName>
</protein>
<feature type="domain" description="Histidine kinase/HSP90-like ATPase" evidence="2">
    <location>
        <begin position="200"/>
        <end position="288"/>
    </location>
</feature>
<dbReference type="InterPro" id="IPR003594">
    <property type="entry name" value="HATPase_dom"/>
</dbReference>
<gene>
    <name evidence="3" type="ORF">ASJ35_18630</name>
</gene>
<evidence type="ECO:0000259" key="2">
    <source>
        <dbReference type="Pfam" id="PF02518"/>
    </source>
</evidence>